<keyword evidence="1" id="KW-0472">Membrane</keyword>
<feature type="transmembrane region" description="Helical" evidence="1">
    <location>
        <begin position="35"/>
        <end position="54"/>
    </location>
</feature>
<proteinExistence type="predicted"/>
<organism evidence="3 5">
    <name type="scientific">Vibrio crassostreae</name>
    <dbReference type="NCBI Taxonomy" id="246167"/>
    <lineage>
        <taxon>Bacteria</taxon>
        <taxon>Pseudomonadati</taxon>
        <taxon>Pseudomonadota</taxon>
        <taxon>Gammaproteobacteria</taxon>
        <taxon>Vibrionales</taxon>
        <taxon>Vibrionaceae</taxon>
        <taxon>Vibrio</taxon>
    </lineage>
</organism>
<dbReference type="EMBL" id="CCJV01000088">
    <property type="protein sequence ID" value="CDT40034.1"/>
    <property type="molecule type" value="Genomic_DNA"/>
</dbReference>
<comment type="caution">
    <text evidence="3">The sequence shown here is derived from an EMBL/GenBank/DDBJ whole genome shotgun (WGS) entry which is preliminary data.</text>
</comment>
<evidence type="ECO:0000313" key="4">
    <source>
        <dbReference type="Proteomes" id="UP000049077"/>
    </source>
</evidence>
<keyword evidence="4" id="KW-1185">Reference proteome</keyword>
<dbReference type="EMBL" id="CCJX01000103">
    <property type="protein sequence ID" value="CDT33449.1"/>
    <property type="molecule type" value="Genomic_DNA"/>
</dbReference>
<evidence type="ECO:0000313" key="5">
    <source>
        <dbReference type="Proteomes" id="UP000049495"/>
    </source>
</evidence>
<evidence type="ECO:0000313" key="2">
    <source>
        <dbReference type="EMBL" id="CDT33449.1"/>
    </source>
</evidence>
<reference evidence="5" key="2">
    <citation type="submission" date="2014-06" db="EMBL/GenBank/DDBJ databases">
        <authorList>
            <person name="Le Roux Frederique"/>
        </authorList>
    </citation>
    <scope>NUCLEOTIDE SEQUENCE [LARGE SCALE GENOMIC DNA]</scope>
    <source>
        <strain evidence="5">J5-5</strain>
    </source>
</reference>
<name>A0A822N1F2_9VIBR</name>
<dbReference type="Proteomes" id="UP000049077">
    <property type="component" value="Unassembled WGS sequence"/>
</dbReference>
<keyword evidence="1" id="KW-0812">Transmembrane</keyword>
<sequence length="61" mass="7066">MIKPHGVKHVGLLFQFSSKSTIYAHNVLIYKYLHFQIYSILGLINAVLQIYSSIEIQLFNI</sequence>
<dbReference type="Proteomes" id="UP000049495">
    <property type="component" value="Unassembled WGS sequence"/>
</dbReference>
<dbReference type="AlphaFoldDB" id="A0A822N1F2"/>
<gene>
    <name evidence="2" type="ORF">VCR4J5_200146</name>
    <name evidence="3" type="ORF">VCR5J5_290026</name>
</gene>
<accession>A0A822N1F2</accession>
<protein>
    <submittedName>
        <fullName evidence="3">Uncharacterized protein</fullName>
    </submittedName>
</protein>
<keyword evidence="1" id="KW-1133">Transmembrane helix</keyword>
<reference evidence="3 4" key="1">
    <citation type="submission" date="2014-06" db="EMBL/GenBank/DDBJ databases">
        <authorList>
            <person name="Le Roux F."/>
        </authorList>
    </citation>
    <scope>NUCLEOTIDE SEQUENCE</scope>
    <source>
        <strain evidence="2 4">J5-4</strain>
        <strain evidence="3">J5-5</strain>
    </source>
</reference>
<evidence type="ECO:0000313" key="3">
    <source>
        <dbReference type="EMBL" id="CDT40034.1"/>
    </source>
</evidence>
<evidence type="ECO:0000256" key="1">
    <source>
        <dbReference type="SAM" id="Phobius"/>
    </source>
</evidence>